<protein>
    <recommendedName>
        <fullName evidence="5">Brain protein I3</fullName>
    </recommendedName>
</protein>
<keyword evidence="2" id="KW-0472">Membrane</keyword>
<dbReference type="EMBL" id="CATQJA010002614">
    <property type="protein sequence ID" value="CAJ0573126.1"/>
    <property type="molecule type" value="Genomic_DNA"/>
</dbReference>
<organism evidence="3 4">
    <name type="scientific">Mesorhabditis spiculigera</name>
    <dbReference type="NCBI Taxonomy" id="96644"/>
    <lineage>
        <taxon>Eukaryota</taxon>
        <taxon>Metazoa</taxon>
        <taxon>Ecdysozoa</taxon>
        <taxon>Nematoda</taxon>
        <taxon>Chromadorea</taxon>
        <taxon>Rhabditida</taxon>
        <taxon>Rhabditina</taxon>
        <taxon>Rhabditomorpha</taxon>
        <taxon>Rhabditoidea</taxon>
        <taxon>Rhabditidae</taxon>
        <taxon>Mesorhabditinae</taxon>
        <taxon>Mesorhabditis</taxon>
    </lineage>
</organism>
<dbReference type="Proteomes" id="UP001177023">
    <property type="component" value="Unassembled WGS sequence"/>
</dbReference>
<keyword evidence="4" id="KW-1185">Reference proteome</keyword>
<name>A0AA36CRG8_9BILA</name>
<feature type="region of interest" description="Disordered" evidence="1">
    <location>
        <begin position="87"/>
        <end position="128"/>
    </location>
</feature>
<feature type="compositionally biased region" description="Basic and acidic residues" evidence="1">
    <location>
        <begin position="117"/>
        <end position="128"/>
    </location>
</feature>
<dbReference type="InterPro" id="IPR019317">
    <property type="entry name" value="BRI3"/>
</dbReference>
<keyword evidence="2" id="KW-1133">Transmembrane helix</keyword>
<comment type="caution">
    <text evidence="3">The sequence shown here is derived from an EMBL/GenBank/DDBJ whole genome shotgun (WGS) entry which is preliminary data.</text>
</comment>
<proteinExistence type="predicted"/>
<feature type="compositionally biased region" description="Polar residues" evidence="1">
    <location>
        <begin position="96"/>
        <end position="115"/>
    </location>
</feature>
<feature type="non-terminal residue" evidence="3">
    <location>
        <position position="128"/>
    </location>
</feature>
<evidence type="ECO:0000313" key="4">
    <source>
        <dbReference type="Proteomes" id="UP001177023"/>
    </source>
</evidence>
<feature type="transmembrane region" description="Helical" evidence="2">
    <location>
        <begin position="20"/>
        <end position="39"/>
    </location>
</feature>
<dbReference type="AlphaFoldDB" id="A0AA36CRG8"/>
<keyword evidence="2" id="KW-0812">Transmembrane</keyword>
<evidence type="ECO:0000313" key="3">
    <source>
        <dbReference type="EMBL" id="CAJ0573126.1"/>
    </source>
</evidence>
<dbReference type="Pfam" id="PF10164">
    <property type="entry name" value="BRI3"/>
    <property type="match status" value="1"/>
</dbReference>
<accession>A0AA36CRG8</accession>
<evidence type="ECO:0000256" key="2">
    <source>
        <dbReference type="SAM" id="Phobius"/>
    </source>
</evidence>
<evidence type="ECO:0008006" key="5">
    <source>
        <dbReference type="Google" id="ProtNLM"/>
    </source>
</evidence>
<gene>
    <name evidence="3" type="ORF">MSPICULIGERA_LOCUS11495</name>
</gene>
<evidence type="ECO:0000256" key="1">
    <source>
        <dbReference type="SAM" id="MobiDB-lite"/>
    </source>
</evidence>
<sequence length="128" mass="14544">MTENLECPDCRTRSVAWRFTWRGIFYAILCFPCGLFCCFRRRERHCTKCDCDVVSALPETVIDNGYSYREYGTIKRGLPPRSATIISEKLGHRNPAFTTDSSQTEDSGMSSTLSEDTVGRRTSKDPLV</sequence>
<reference evidence="3" key="1">
    <citation type="submission" date="2023-06" db="EMBL/GenBank/DDBJ databases">
        <authorList>
            <person name="Delattre M."/>
        </authorList>
    </citation>
    <scope>NUCLEOTIDE SEQUENCE</scope>
    <source>
        <strain evidence="3">AF72</strain>
    </source>
</reference>